<dbReference type="EMBL" id="JBEUKS010000012">
    <property type="protein sequence ID" value="MFC1442433.1"/>
    <property type="molecule type" value="Genomic_DNA"/>
</dbReference>
<proteinExistence type="predicted"/>
<name>A0ABV6XVY9_9ACTN</name>
<evidence type="ECO:0000313" key="1">
    <source>
        <dbReference type="EMBL" id="MFC1442433.1"/>
    </source>
</evidence>
<evidence type="ECO:0000313" key="2">
    <source>
        <dbReference type="Proteomes" id="UP001592581"/>
    </source>
</evidence>
<reference evidence="1 2" key="1">
    <citation type="submission" date="2024-06" db="EMBL/GenBank/DDBJ databases">
        <authorList>
            <person name="Lee S.D."/>
        </authorList>
    </citation>
    <scope>NUCLEOTIDE SEQUENCE [LARGE SCALE GENOMIC DNA]</scope>
    <source>
        <strain evidence="1 2">N1-10</strain>
    </source>
</reference>
<organism evidence="1 2">
    <name type="scientific">Streptacidiphilus jeojiensis</name>
    <dbReference type="NCBI Taxonomy" id="3229225"/>
    <lineage>
        <taxon>Bacteria</taxon>
        <taxon>Bacillati</taxon>
        <taxon>Actinomycetota</taxon>
        <taxon>Actinomycetes</taxon>
        <taxon>Kitasatosporales</taxon>
        <taxon>Streptomycetaceae</taxon>
        <taxon>Streptacidiphilus</taxon>
    </lineage>
</organism>
<comment type="caution">
    <text evidence="1">The sequence shown here is derived from an EMBL/GenBank/DDBJ whole genome shotgun (WGS) entry which is preliminary data.</text>
</comment>
<sequence length="53" mass="5404">MEYSHALTEQLGGQIAAGLAITGFAKAPHHSDATASCLSGYFATRMVKAGAGH</sequence>
<dbReference type="Proteomes" id="UP001592581">
    <property type="component" value="Unassembled WGS sequence"/>
</dbReference>
<keyword evidence="2" id="KW-1185">Reference proteome</keyword>
<protein>
    <submittedName>
        <fullName evidence="1">Uncharacterized protein</fullName>
    </submittedName>
</protein>
<gene>
    <name evidence="1" type="ORF">ABUW04_29695</name>
</gene>
<dbReference type="RefSeq" id="WP_380567492.1">
    <property type="nucleotide sequence ID" value="NZ_JBEUKS010000012.1"/>
</dbReference>
<accession>A0ABV6XVY9</accession>